<dbReference type="Gene3D" id="3.40.710.10">
    <property type="entry name" value="DD-peptidase/beta-lactamase superfamily"/>
    <property type="match status" value="1"/>
</dbReference>
<dbReference type="EMBL" id="JAGHQL010000337">
    <property type="protein sequence ID" value="KAH0533850.1"/>
    <property type="molecule type" value="Genomic_DNA"/>
</dbReference>
<evidence type="ECO:0000256" key="3">
    <source>
        <dbReference type="ARBA" id="ARBA00038215"/>
    </source>
</evidence>
<name>A0A9P8KZY9_9PEZI</name>
<comment type="caution">
    <text evidence="6">The sequence shown here is derived from an EMBL/GenBank/DDBJ whole genome shotgun (WGS) entry which is preliminary data.</text>
</comment>
<dbReference type="SUPFAM" id="SSF48452">
    <property type="entry name" value="TPR-like"/>
    <property type="match status" value="1"/>
</dbReference>
<gene>
    <name evidence="6" type="ORF">FGG08_007524</name>
</gene>
<dbReference type="InterPro" id="IPR019734">
    <property type="entry name" value="TPR_rpt"/>
</dbReference>
<dbReference type="AlphaFoldDB" id="A0A9P8KZY9"/>
<comment type="similarity">
    <text evidence="3">Belongs to the peptidase S12 family.</text>
</comment>
<evidence type="ECO:0000256" key="4">
    <source>
        <dbReference type="PROSITE-ProRule" id="PRU00339"/>
    </source>
</evidence>
<feature type="domain" description="Beta-lactamase-related" evidence="5">
    <location>
        <begin position="22"/>
        <end position="333"/>
    </location>
</feature>
<evidence type="ECO:0000259" key="5">
    <source>
        <dbReference type="Pfam" id="PF00144"/>
    </source>
</evidence>
<dbReference type="InterPro" id="IPR001466">
    <property type="entry name" value="Beta-lactam-related"/>
</dbReference>
<dbReference type="Proteomes" id="UP000698800">
    <property type="component" value="Unassembled WGS sequence"/>
</dbReference>
<keyword evidence="4" id="KW-0802">TPR repeat</keyword>
<comment type="subcellular location">
    <subcellularLocation>
        <location evidence="1">Membrane</location>
    </subcellularLocation>
</comment>
<evidence type="ECO:0000313" key="7">
    <source>
        <dbReference type="Proteomes" id="UP000698800"/>
    </source>
</evidence>
<evidence type="ECO:0000313" key="6">
    <source>
        <dbReference type="EMBL" id="KAH0533850.1"/>
    </source>
</evidence>
<keyword evidence="7" id="KW-1185">Reference proteome</keyword>
<dbReference type="PANTHER" id="PTHR46825:SF11">
    <property type="entry name" value="PENICILLIN-BINDING PROTEIN 4"/>
    <property type="match status" value="1"/>
</dbReference>
<proteinExistence type="inferred from homology"/>
<sequence length="484" mass="54954">QDNYKRLDSLFSTLYSYRQFNGTVLVAEKGNIVFRKSFGFANQALQLPDQDNSVFALGSVSKILTSTAILQLKEKGKIRLEDALVKYFPDFPYPVITIRHLLTHTSGLPDYDLYEEEMDKNPHKIFTIADIIPSLKHWKQPLHFEPGEKWQYSNTNFCLLALLLEKVTRQSFRQYMKQFIFKPAKMGHTYFQTDSIQLLNKSQVINYEYPWLFSMAMQPVDSIKRNYWRLYNASGFIGQGNIMTTAGDMLQFDEAFFAGRLIKPATMKEILTPAKLNNGNNVNAGNGIGKTSYGLGWFIADDTTKGKIVGHTGGVPGGLSIYLRNIDRQQTVVAFDNMFGKTLYTTGVNVMHILNGQPVIKRPASFIQDFAIELQKNGPDIAFCKLLEWKSDTLHYFLSEDEMNELGLQLLYAASFEQHTAMALEVLRLNILLFPGSFNTYDSYAEALAFAGKKKEAIAMYKKSIQMNPNNNGGKKALEKLLNE</sequence>
<organism evidence="6 7">
    <name type="scientific">Glutinoglossum americanum</name>
    <dbReference type="NCBI Taxonomy" id="1670608"/>
    <lineage>
        <taxon>Eukaryota</taxon>
        <taxon>Fungi</taxon>
        <taxon>Dikarya</taxon>
        <taxon>Ascomycota</taxon>
        <taxon>Pezizomycotina</taxon>
        <taxon>Geoglossomycetes</taxon>
        <taxon>Geoglossales</taxon>
        <taxon>Geoglossaceae</taxon>
        <taxon>Glutinoglossum</taxon>
    </lineage>
</organism>
<dbReference type="GO" id="GO:0016020">
    <property type="term" value="C:membrane"/>
    <property type="evidence" value="ECO:0007669"/>
    <property type="project" value="UniProtKB-SubCell"/>
</dbReference>
<reference evidence="6" key="1">
    <citation type="submission" date="2021-03" db="EMBL/GenBank/DDBJ databases">
        <title>Comparative genomics and phylogenomic investigation of the class Geoglossomycetes provide insights into ecological specialization and systematics.</title>
        <authorList>
            <person name="Melie T."/>
            <person name="Pirro S."/>
            <person name="Miller A.N."/>
            <person name="Quandt A."/>
        </authorList>
    </citation>
    <scope>NUCLEOTIDE SEQUENCE</scope>
    <source>
        <strain evidence="6">GBOQ0MN5Z8</strain>
    </source>
</reference>
<accession>A0A9P8KZY9</accession>
<protein>
    <recommendedName>
        <fullName evidence="5">Beta-lactamase-related domain-containing protein</fullName>
    </recommendedName>
</protein>
<dbReference type="SUPFAM" id="SSF56601">
    <property type="entry name" value="beta-lactamase/transpeptidase-like"/>
    <property type="match status" value="1"/>
</dbReference>
<dbReference type="InterPro" id="IPR050491">
    <property type="entry name" value="AmpC-like"/>
</dbReference>
<evidence type="ECO:0000256" key="1">
    <source>
        <dbReference type="ARBA" id="ARBA00004370"/>
    </source>
</evidence>
<dbReference type="InterPro" id="IPR012338">
    <property type="entry name" value="Beta-lactam/transpept-like"/>
</dbReference>
<dbReference type="PROSITE" id="PS50005">
    <property type="entry name" value="TPR"/>
    <property type="match status" value="1"/>
</dbReference>
<feature type="repeat" description="TPR" evidence="4">
    <location>
        <begin position="438"/>
        <end position="471"/>
    </location>
</feature>
<evidence type="ECO:0000256" key="2">
    <source>
        <dbReference type="ARBA" id="ARBA00023136"/>
    </source>
</evidence>
<feature type="non-terminal residue" evidence="6">
    <location>
        <position position="1"/>
    </location>
</feature>
<dbReference type="PANTHER" id="PTHR46825">
    <property type="entry name" value="D-ALANYL-D-ALANINE-CARBOXYPEPTIDASE/ENDOPEPTIDASE AMPH"/>
    <property type="match status" value="1"/>
</dbReference>
<keyword evidence="2" id="KW-0472">Membrane</keyword>
<dbReference type="InterPro" id="IPR011990">
    <property type="entry name" value="TPR-like_helical_dom_sf"/>
</dbReference>
<dbReference type="Pfam" id="PF00144">
    <property type="entry name" value="Beta-lactamase"/>
    <property type="match status" value="1"/>
</dbReference>
<dbReference type="OrthoDB" id="428260at2759"/>
<dbReference type="Gene3D" id="1.25.40.10">
    <property type="entry name" value="Tetratricopeptide repeat domain"/>
    <property type="match status" value="1"/>
</dbReference>